<comment type="caution">
    <text evidence="1">The sequence shown here is derived from an EMBL/GenBank/DDBJ whole genome shotgun (WGS) entry which is preliminary data.</text>
</comment>
<sequence length="77" mass="9038">MSLVRIVRQIESFHFSSIKRDERCHYCRNNEDNVAGVNLADESSDDFLLVSRSDSSELRSEWILDSRCSFHIFPNKE</sequence>
<evidence type="ECO:0000313" key="1">
    <source>
        <dbReference type="EMBL" id="MBA0771816.1"/>
    </source>
</evidence>
<evidence type="ECO:0000313" key="2">
    <source>
        <dbReference type="Proteomes" id="UP000593568"/>
    </source>
</evidence>
<gene>
    <name evidence="1" type="ORF">Gotri_007286</name>
</gene>
<accession>A0A7J9EFK3</accession>
<reference evidence="1 2" key="1">
    <citation type="journal article" date="2019" name="Genome Biol. Evol.">
        <title>Insights into the evolution of the New World diploid cottons (Gossypium, subgenus Houzingenia) based on genome sequencing.</title>
        <authorList>
            <person name="Grover C.E."/>
            <person name="Arick M.A. 2nd"/>
            <person name="Thrash A."/>
            <person name="Conover J.L."/>
            <person name="Sanders W.S."/>
            <person name="Peterson D.G."/>
            <person name="Frelichowski J.E."/>
            <person name="Scheffler J.A."/>
            <person name="Scheffler B.E."/>
            <person name="Wendel J.F."/>
        </authorList>
    </citation>
    <scope>NUCLEOTIDE SEQUENCE [LARGE SCALE GENOMIC DNA]</scope>
    <source>
        <strain evidence="1">8</strain>
        <tissue evidence="1">Leaf</tissue>
    </source>
</reference>
<feature type="non-terminal residue" evidence="1">
    <location>
        <position position="1"/>
    </location>
</feature>
<dbReference type="AlphaFoldDB" id="A0A7J9EFK3"/>
<proteinExistence type="predicted"/>
<dbReference type="EMBL" id="JABEZW010000008">
    <property type="protein sequence ID" value="MBA0771816.1"/>
    <property type="molecule type" value="Genomic_DNA"/>
</dbReference>
<keyword evidence="2" id="KW-1185">Reference proteome</keyword>
<dbReference type="Proteomes" id="UP000593568">
    <property type="component" value="Unassembled WGS sequence"/>
</dbReference>
<protein>
    <submittedName>
        <fullName evidence="1">Uncharacterized protein</fullName>
    </submittedName>
</protein>
<organism evidence="1 2">
    <name type="scientific">Gossypium trilobum</name>
    <dbReference type="NCBI Taxonomy" id="34281"/>
    <lineage>
        <taxon>Eukaryota</taxon>
        <taxon>Viridiplantae</taxon>
        <taxon>Streptophyta</taxon>
        <taxon>Embryophyta</taxon>
        <taxon>Tracheophyta</taxon>
        <taxon>Spermatophyta</taxon>
        <taxon>Magnoliopsida</taxon>
        <taxon>eudicotyledons</taxon>
        <taxon>Gunneridae</taxon>
        <taxon>Pentapetalae</taxon>
        <taxon>rosids</taxon>
        <taxon>malvids</taxon>
        <taxon>Malvales</taxon>
        <taxon>Malvaceae</taxon>
        <taxon>Malvoideae</taxon>
        <taxon>Gossypium</taxon>
    </lineage>
</organism>
<name>A0A7J9EFK3_9ROSI</name>